<dbReference type="AlphaFoldDB" id="A0AAC9K7K1"/>
<dbReference type="RefSeq" id="WP_072572813.1">
    <property type="nucleotide sequence ID" value="NZ_CP018191.1"/>
</dbReference>
<feature type="domain" description="Anti-CBASS protein Acb1-like N-terminal" evidence="2">
    <location>
        <begin position="33"/>
        <end position="392"/>
    </location>
</feature>
<proteinExistence type="predicted"/>
<dbReference type="EMBL" id="CP018191">
    <property type="protein sequence ID" value="APH54871.1"/>
    <property type="molecule type" value="Genomic_DNA"/>
</dbReference>
<dbReference type="InterPro" id="IPR024459">
    <property type="entry name" value="Acb1-like_N"/>
</dbReference>
<evidence type="ECO:0000256" key="1">
    <source>
        <dbReference type="SAM" id="Coils"/>
    </source>
</evidence>
<gene>
    <name evidence="3" type="ORF">GbCGDNIH9_1582</name>
</gene>
<dbReference type="Pfam" id="PF06381">
    <property type="entry name" value="Phage_portal_3"/>
    <property type="match status" value="1"/>
</dbReference>
<reference evidence="4" key="1">
    <citation type="submission" date="2016-11" db="EMBL/GenBank/DDBJ databases">
        <title>Comparative genomic and phenotypic analysis of Granulibacter bethesdensis clinical isolates from patients with chronic granulomatous disease.</title>
        <authorList>
            <person name="Zarember K.A."/>
            <person name="Porcella S.F."/>
            <person name="Chu J."/>
            <person name="Ding L."/>
            <person name="Dahlstrom E."/>
            <person name="Barbian K."/>
            <person name="Martens C."/>
            <person name="Sykora L."/>
            <person name="Kramer S."/>
            <person name="Pettinato A.M."/>
            <person name="Hong H."/>
            <person name="Wald G."/>
            <person name="Berg L.J."/>
            <person name="Rogge L.S."/>
            <person name="Greenberg D.E."/>
            <person name="Falcone E.L."/>
            <person name="Neves J.F."/>
            <person name="Simoes M.J."/>
            <person name="Casal M."/>
            <person name="Rodriguez-Lopez F.C."/>
            <person name="Zelazny A."/>
            <person name="Gallin J.I."/>
            <person name="Holland S.M."/>
        </authorList>
    </citation>
    <scope>NUCLEOTIDE SEQUENCE [LARGE SCALE GENOMIC DNA]</scope>
    <source>
        <strain evidence="4">NIH9.1</strain>
    </source>
</reference>
<feature type="coiled-coil region" evidence="1">
    <location>
        <begin position="379"/>
        <end position="406"/>
    </location>
</feature>
<keyword evidence="1" id="KW-0175">Coiled coil</keyword>
<name>A0AAC9K7K1_9PROT</name>
<organism evidence="3 4">
    <name type="scientific">Granulibacter bethesdensis</name>
    <dbReference type="NCBI Taxonomy" id="364410"/>
    <lineage>
        <taxon>Bacteria</taxon>
        <taxon>Pseudomonadati</taxon>
        <taxon>Pseudomonadota</taxon>
        <taxon>Alphaproteobacteria</taxon>
        <taxon>Acetobacterales</taxon>
        <taxon>Acetobacteraceae</taxon>
        <taxon>Granulibacter</taxon>
    </lineage>
</organism>
<evidence type="ECO:0000313" key="4">
    <source>
        <dbReference type="Proteomes" id="UP000182373"/>
    </source>
</evidence>
<sequence>MSTRLDDYLSGVLGAAPSATMMVPGDTRTAGTVLSAYLQGGLAARIVDAPAEDALARGVTVLCDGDTAAEQAMAAEIARLHVPARMTEALRWARLFGGAAVMLFADDEADPQRPLRLSSLSGIAELRVFDAEEVTVDQLYDDPADARCGQPMLYRVTPRGGGTVFTVHETRLLPLPGAPLPHGMSNGLPWRGRSVLSGCLEEVQRYQDALRLSRGMLERKQQAVFGMAGLGDLLRQAAMEAGDPAGSPLLESVRERVRRVDLARNVLNTVVIDAGDQWQVHDLNLSGVSDQIEAFEISIAACTGIPVTHLFGRSAAGQNATGEGDREVYIALVQAMQRRVLVPPLERLVSLLWQQRGLRAFTPSGWQLFFPPQWIPSETEQADAALKNAQAALARVQAQVQAKTLSGTASQTR</sequence>
<accession>A0AAC9K7K1</accession>
<dbReference type="Proteomes" id="UP000182373">
    <property type="component" value="Chromosome"/>
</dbReference>
<evidence type="ECO:0000259" key="2">
    <source>
        <dbReference type="Pfam" id="PF06381"/>
    </source>
</evidence>
<evidence type="ECO:0000313" key="3">
    <source>
        <dbReference type="EMBL" id="APH54871.1"/>
    </source>
</evidence>
<protein>
    <submittedName>
        <fullName evidence="3">Cytosolic protein</fullName>
    </submittedName>
</protein>